<evidence type="ECO:0000256" key="4">
    <source>
        <dbReference type="ARBA" id="ARBA00012756"/>
    </source>
</evidence>
<evidence type="ECO:0000256" key="10">
    <source>
        <dbReference type="SAM" id="MobiDB-lite"/>
    </source>
</evidence>
<evidence type="ECO:0000256" key="6">
    <source>
        <dbReference type="ARBA" id="ARBA00022692"/>
    </source>
</evidence>
<keyword evidence="15" id="KW-1185">Reference proteome</keyword>
<dbReference type="PANTHER" id="PTHR46739:SF3">
    <property type="entry name" value="AQUAPORIN SIP1-1"/>
    <property type="match status" value="1"/>
</dbReference>
<organism evidence="14 15">
    <name type="scientific">Kingdonia uniflora</name>
    <dbReference type="NCBI Taxonomy" id="39325"/>
    <lineage>
        <taxon>Eukaryota</taxon>
        <taxon>Viridiplantae</taxon>
        <taxon>Streptophyta</taxon>
        <taxon>Embryophyta</taxon>
        <taxon>Tracheophyta</taxon>
        <taxon>Spermatophyta</taxon>
        <taxon>Magnoliopsida</taxon>
        <taxon>Ranunculales</taxon>
        <taxon>Circaeasteraceae</taxon>
        <taxon>Kingdonia</taxon>
    </lineage>
</organism>
<dbReference type="SUPFAM" id="SSF51445">
    <property type="entry name" value="(Trans)glycosidases"/>
    <property type="match status" value="1"/>
</dbReference>
<evidence type="ECO:0000256" key="5">
    <source>
        <dbReference type="ARBA" id="ARBA00022448"/>
    </source>
</evidence>
<keyword evidence="6 11" id="KW-0812">Transmembrane</keyword>
<dbReference type="PANTHER" id="PTHR46739">
    <property type="entry name" value="AQUAPORIN SIP1-1"/>
    <property type="match status" value="1"/>
</dbReference>
<feature type="transmembrane region" description="Helical" evidence="11">
    <location>
        <begin position="218"/>
        <end position="237"/>
    </location>
</feature>
<dbReference type="GO" id="GO:0015250">
    <property type="term" value="F:water channel activity"/>
    <property type="evidence" value="ECO:0007669"/>
    <property type="project" value="InterPro"/>
</dbReference>
<gene>
    <name evidence="14" type="ORF">GIB67_018952</name>
</gene>
<dbReference type="GO" id="GO:0005975">
    <property type="term" value="P:carbohydrate metabolic process"/>
    <property type="evidence" value="ECO:0007669"/>
    <property type="project" value="InterPro"/>
</dbReference>
<keyword evidence="12" id="KW-0732">Signal</keyword>
<dbReference type="AlphaFoldDB" id="A0A7J7L2U8"/>
<keyword evidence="7" id="KW-0677">Repeat</keyword>
<evidence type="ECO:0000256" key="11">
    <source>
        <dbReference type="SAM" id="Phobius"/>
    </source>
</evidence>
<dbReference type="GO" id="GO:0004565">
    <property type="term" value="F:beta-galactosidase activity"/>
    <property type="evidence" value="ECO:0007669"/>
    <property type="project" value="UniProtKB-EC"/>
</dbReference>
<evidence type="ECO:0000256" key="1">
    <source>
        <dbReference type="ARBA" id="ARBA00001412"/>
    </source>
</evidence>
<dbReference type="InterPro" id="IPR044222">
    <property type="entry name" value="SIP1-1/2-like"/>
</dbReference>
<keyword evidence="9 11" id="KW-0472">Membrane</keyword>
<comment type="similarity">
    <text evidence="3">Belongs to the glycosyl hydrolase 35 family.</text>
</comment>
<dbReference type="InterPro" id="IPR023271">
    <property type="entry name" value="Aquaporin-like"/>
</dbReference>
<dbReference type="InterPro" id="IPR001944">
    <property type="entry name" value="Glycoside_Hdrlase_35"/>
</dbReference>
<accession>A0A7J7L2U8</accession>
<dbReference type="Gene3D" id="2.60.120.260">
    <property type="entry name" value="Galactose-binding domain-like"/>
    <property type="match status" value="1"/>
</dbReference>
<dbReference type="PRINTS" id="PR00742">
    <property type="entry name" value="GLHYDRLASE35"/>
</dbReference>
<proteinExistence type="inferred from homology"/>
<dbReference type="InterPro" id="IPR031330">
    <property type="entry name" value="Gly_Hdrlase_35_cat"/>
</dbReference>
<feature type="signal peptide" evidence="12">
    <location>
        <begin position="1"/>
        <end position="22"/>
    </location>
</feature>
<comment type="caution">
    <text evidence="14">The sequence shown here is derived from an EMBL/GenBank/DDBJ whole genome shotgun (WGS) entry which is preliminary data.</text>
</comment>
<feature type="transmembrane region" description="Helical" evidence="11">
    <location>
        <begin position="176"/>
        <end position="197"/>
    </location>
</feature>
<evidence type="ECO:0000256" key="8">
    <source>
        <dbReference type="ARBA" id="ARBA00022989"/>
    </source>
</evidence>
<dbReference type="Pfam" id="PF01301">
    <property type="entry name" value="Glyco_hydro_35"/>
    <property type="match status" value="1"/>
</dbReference>
<feature type="compositionally biased region" description="Basic and acidic residues" evidence="10">
    <location>
        <begin position="433"/>
        <end position="447"/>
    </location>
</feature>
<evidence type="ECO:0000313" key="14">
    <source>
        <dbReference type="EMBL" id="KAF6136913.1"/>
    </source>
</evidence>
<evidence type="ECO:0000256" key="3">
    <source>
        <dbReference type="ARBA" id="ARBA00009809"/>
    </source>
</evidence>
<dbReference type="Proteomes" id="UP000541444">
    <property type="component" value="Unassembled WGS sequence"/>
</dbReference>
<dbReference type="SUPFAM" id="SSF81338">
    <property type="entry name" value="Aquaporin-like"/>
    <property type="match status" value="1"/>
</dbReference>
<reference evidence="14 15" key="1">
    <citation type="journal article" date="2020" name="IScience">
        <title>Genome Sequencing of the Endangered Kingdonia uniflora (Circaeasteraceae, Ranunculales) Reveals Potential Mechanisms of Evolutionary Specialization.</title>
        <authorList>
            <person name="Sun Y."/>
            <person name="Deng T."/>
            <person name="Zhang A."/>
            <person name="Moore M.J."/>
            <person name="Landis J.B."/>
            <person name="Lin N."/>
            <person name="Zhang H."/>
            <person name="Zhang X."/>
            <person name="Huang J."/>
            <person name="Zhang X."/>
            <person name="Sun H."/>
            <person name="Wang H."/>
        </authorList>
    </citation>
    <scope>NUCLEOTIDE SEQUENCE [LARGE SCALE GENOMIC DNA]</scope>
    <source>
        <strain evidence="14">TB1705</strain>
        <tissue evidence="14">Leaf</tissue>
    </source>
</reference>
<comment type="catalytic activity">
    <reaction evidence="1">
        <text>Hydrolysis of terminal non-reducing beta-D-galactose residues in beta-D-galactosides.</text>
        <dbReference type="EC" id="3.2.1.23"/>
    </reaction>
</comment>
<dbReference type="OrthoDB" id="1000688at2759"/>
<dbReference type="GO" id="GO:0016020">
    <property type="term" value="C:membrane"/>
    <property type="evidence" value="ECO:0007669"/>
    <property type="project" value="UniProtKB-SubCell"/>
</dbReference>
<feature type="compositionally biased region" description="Low complexity" evidence="10">
    <location>
        <begin position="448"/>
        <end position="459"/>
    </location>
</feature>
<evidence type="ECO:0000256" key="9">
    <source>
        <dbReference type="ARBA" id="ARBA00023136"/>
    </source>
</evidence>
<comment type="subcellular location">
    <subcellularLocation>
        <location evidence="2">Membrane</location>
        <topology evidence="2">Multi-pass membrane protein</topology>
    </subcellularLocation>
</comment>
<feature type="transmembrane region" description="Helical" evidence="11">
    <location>
        <begin position="243"/>
        <end position="265"/>
    </location>
</feature>
<evidence type="ECO:0000256" key="12">
    <source>
        <dbReference type="SAM" id="SignalP"/>
    </source>
</evidence>
<dbReference type="Gene3D" id="1.20.1080.10">
    <property type="entry name" value="Glycerol uptake facilitator protein"/>
    <property type="match status" value="1"/>
</dbReference>
<dbReference type="InterPro" id="IPR017853">
    <property type="entry name" value="GH"/>
</dbReference>
<evidence type="ECO:0000256" key="2">
    <source>
        <dbReference type="ARBA" id="ARBA00004141"/>
    </source>
</evidence>
<feature type="region of interest" description="Disordered" evidence="10">
    <location>
        <begin position="430"/>
        <end position="464"/>
    </location>
</feature>
<keyword evidence="8 11" id="KW-1133">Transmembrane helix</keyword>
<feature type="domain" description="Glycoside hydrolase 35 catalytic" evidence="13">
    <location>
        <begin position="59"/>
        <end position="104"/>
    </location>
</feature>
<evidence type="ECO:0000256" key="7">
    <source>
        <dbReference type="ARBA" id="ARBA00022737"/>
    </source>
</evidence>
<feature type="chain" id="PRO_5029779805" description="beta-galactosidase" evidence="12">
    <location>
        <begin position="23"/>
        <end position="653"/>
    </location>
</feature>
<feature type="transmembrane region" description="Helical" evidence="11">
    <location>
        <begin position="277"/>
        <end position="294"/>
    </location>
</feature>
<keyword evidence="5" id="KW-0813">Transport</keyword>
<sequence>MGLFDWCLLVFLTFNKGSFCFASLVDNGVRQPSALTWLHLLQPEQWVMCKQDDVLDPIYHGGTNFGRTVGGPFIATSFDYDALIDEYGLLREPKWGHLRDLNRAIKLCEPALVFGESSVMSLGRYQEDSLALIDKEENMEADYWIPLGQGEGVASGSISNGFGQVKLKSGCLDVGFILWVLKALGALGGTVAILEVIPLKYKHMIGGPSLKVDLHTGAIAEGILTFVISVAVLFIILRGSNSPILKTIMLSIGMVALVVAGSSYTGPSMNLANVSSLFLPFLVNLCIVLCMYLVRFPSDDAHTGPVHCGKPILKATAPSFCFVHFQKAQKHVARALKKAGLHIPSSSKPAPKQRGKLREKLDKCVKDKLLDFYDLLDILVAKSTMKKEKLSVKLLEFLESPHATTKVSLANKEQVQKTTKCMRKAPSAITEVTKVKKEKGDAKKSQENKSSSSKDNLSKPTGKKRVLDVGKRVNEACILIKLQHVNILWDGHDFKMERNRVRLNPIENRSLAWIVRMYGLDHIVQVIQGSLSGLPWSVDHSGLGEVTFDDQLADLDIFINSLFLSDMSNSIDPRLFSSRLFQLEELGRRFNDLQVSRLGGKEKCGILTDGAKNIGEDYPPKKHAITLSCLVEKKCGALDFRVLFVVIWIWMDL</sequence>
<evidence type="ECO:0000259" key="13">
    <source>
        <dbReference type="Pfam" id="PF01301"/>
    </source>
</evidence>
<name>A0A7J7L2U8_9MAGN</name>
<protein>
    <recommendedName>
        <fullName evidence="4">beta-galactosidase</fullName>
        <ecNumber evidence="4">3.2.1.23</ecNumber>
    </recommendedName>
</protein>
<evidence type="ECO:0000313" key="15">
    <source>
        <dbReference type="Proteomes" id="UP000541444"/>
    </source>
</evidence>
<dbReference type="EMBL" id="JACGCM010002668">
    <property type="protein sequence ID" value="KAF6136913.1"/>
    <property type="molecule type" value="Genomic_DNA"/>
</dbReference>
<dbReference type="EC" id="3.2.1.23" evidence="4"/>